<dbReference type="Proteomes" id="UP000193642">
    <property type="component" value="Unassembled WGS sequence"/>
</dbReference>
<dbReference type="GO" id="GO:0032541">
    <property type="term" value="C:cortical endoplasmic reticulum"/>
    <property type="evidence" value="ECO:0007669"/>
    <property type="project" value="TreeGrafter"/>
</dbReference>
<comment type="subcellular location">
    <subcellularLocation>
        <location evidence="1">Membrane</location>
    </subcellularLocation>
</comment>
<dbReference type="PANTHER" id="PTHR23319:SF4">
    <property type="entry name" value="GRAM DOMAIN CONTAINING 1B, ISOFORM E"/>
    <property type="match status" value="1"/>
</dbReference>
<dbReference type="AlphaFoldDB" id="A0A1Y2CSJ5"/>
<dbReference type="GO" id="GO:0005789">
    <property type="term" value="C:endoplasmic reticulum membrane"/>
    <property type="evidence" value="ECO:0007669"/>
    <property type="project" value="TreeGrafter"/>
</dbReference>
<dbReference type="GO" id="GO:0120015">
    <property type="term" value="F:sterol transfer activity"/>
    <property type="evidence" value="ECO:0007669"/>
    <property type="project" value="TreeGrafter"/>
</dbReference>
<sequence length="206" mass="22738">MRGSLGHKDEEFTLNVPAKRAFDIMFGSSPETKAMYAKFFASRVMVKEAGVESIAYLIRKWSTSKFTPALPYSDSFVPIVKYCITWTGKNSCKVMMFTGVKFIKSPMVKSIIRQQAMTGSEQFAKDLATAGAGAPAEAVVARFLQRSINYTFFRSGNKAESILPFGLSQSYMWQWGMVGLLGLSLLLNLLSLFRGGSKATQAHLPA</sequence>
<reference evidence="5 6" key="1">
    <citation type="submission" date="2016-07" db="EMBL/GenBank/DDBJ databases">
        <title>Pervasive Adenine N6-methylation of Active Genes in Fungi.</title>
        <authorList>
            <consortium name="DOE Joint Genome Institute"/>
            <person name="Mondo S.J."/>
            <person name="Dannebaum R.O."/>
            <person name="Kuo R.C."/>
            <person name="Labutti K."/>
            <person name="Haridas S."/>
            <person name="Kuo A."/>
            <person name="Salamov A."/>
            <person name="Ahrendt S.R."/>
            <person name="Lipzen A."/>
            <person name="Sullivan W."/>
            <person name="Andreopoulos W.B."/>
            <person name="Clum A."/>
            <person name="Lindquist E."/>
            <person name="Daum C."/>
            <person name="Ramamoorthy G.K."/>
            <person name="Gryganskyi A."/>
            <person name="Culley D."/>
            <person name="Magnuson J.K."/>
            <person name="James T.Y."/>
            <person name="O'Malley M.A."/>
            <person name="Stajich J.E."/>
            <person name="Spatafora J.W."/>
            <person name="Visel A."/>
            <person name="Grigoriev I.V."/>
        </authorList>
    </citation>
    <scope>NUCLEOTIDE SEQUENCE [LARGE SCALE GENOMIC DNA]</scope>
    <source>
        <strain evidence="5 6">JEL800</strain>
    </source>
</reference>
<feature type="domain" description="VASt" evidence="4">
    <location>
        <begin position="5"/>
        <end position="132"/>
    </location>
</feature>
<keyword evidence="3" id="KW-0812">Transmembrane</keyword>
<proteinExistence type="predicted"/>
<dbReference type="STRING" id="329046.A0A1Y2CSJ5"/>
<dbReference type="GO" id="GO:0032366">
    <property type="term" value="P:intracellular sterol transport"/>
    <property type="evidence" value="ECO:0007669"/>
    <property type="project" value="TreeGrafter"/>
</dbReference>
<keyword evidence="3" id="KW-1133">Transmembrane helix</keyword>
<evidence type="ECO:0000256" key="3">
    <source>
        <dbReference type="SAM" id="Phobius"/>
    </source>
</evidence>
<dbReference type="GO" id="GO:0032934">
    <property type="term" value="F:sterol binding"/>
    <property type="evidence" value="ECO:0007669"/>
    <property type="project" value="TreeGrafter"/>
</dbReference>
<dbReference type="OrthoDB" id="10070851at2759"/>
<feature type="transmembrane region" description="Helical" evidence="3">
    <location>
        <begin position="172"/>
        <end position="193"/>
    </location>
</feature>
<evidence type="ECO:0000256" key="1">
    <source>
        <dbReference type="ARBA" id="ARBA00004370"/>
    </source>
</evidence>
<evidence type="ECO:0000256" key="2">
    <source>
        <dbReference type="ARBA" id="ARBA00023136"/>
    </source>
</evidence>
<gene>
    <name evidence="5" type="ORF">BCR33DRAFT_847267</name>
</gene>
<evidence type="ECO:0000313" key="5">
    <source>
        <dbReference type="EMBL" id="ORY50040.1"/>
    </source>
</evidence>
<organism evidence="5 6">
    <name type="scientific">Rhizoclosmatium globosum</name>
    <dbReference type="NCBI Taxonomy" id="329046"/>
    <lineage>
        <taxon>Eukaryota</taxon>
        <taxon>Fungi</taxon>
        <taxon>Fungi incertae sedis</taxon>
        <taxon>Chytridiomycota</taxon>
        <taxon>Chytridiomycota incertae sedis</taxon>
        <taxon>Chytridiomycetes</taxon>
        <taxon>Chytridiales</taxon>
        <taxon>Chytriomycetaceae</taxon>
        <taxon>Rhizoclosmatium</taxon>
    </lineage>
</organism>
<dbReference type="PANTHER" id="PTHR23319">
    <property type="entry name" value="GRAM DOMAIN CONTAINING 1B, ISOFORM E"/>
    <property type="match status" value="1"/>
</dbReference>
<name>A0A1Y2CSJ5_9FUNG</name>
<dbReference type="EMBL" id="MCGO01000008">
    <property type="protein sequence ID" value="ORY50040.1"/>
    <property type="molecule type" value="Genomic_DNA"/>
</dbReference>
<protein>
    <recommendedName>
        <fullName evidence="4">VASt domain-containing protein</fullName>
    </recommendedName>
</protein>
<dbReference type="PROSITE" id="PS51778">
    <property type="entry name" value="VAST"/>
    <property type="match status" value="1"/>
</dbReference>
<comment type="caution">
    <text evidence="5">The sequence shown here is derived from an EMBL/GenBank/DDBJ whole genome shotgun (WGS) entry which is preliminary data.</text>
</comment>
<dbReference type="GO" id="GO:0005739">
    <property type="term" value="C:mitochondrion"/>
    <property type="evidence" value="ECO:0007669"/>
    <property type="project" value="TreeGrafter"/>
</dbReference>
<keyword evidence="6" id="KW-1185">Reference proteome</keyword>
<evidence type="ECO:0000313" key="6">
    <source>
        <dbReference type="Proteomes" id="UP000193642"/>
    </source>
</evidence>
<dbReference type="Pfam" id="PF16016">
    <property type="entry name" value="VASt"/>
    <property type="match status" value="1"/>
</dbReference>
<keyword evidence="2 3" id="KW-0472">Membrane</keyword>
<accession>A0A1Y2CSJ5</accession>
<dbReference type="InterPro" id="IPR051482">
    <property type="entry name" value="Cholesterol_transport"/>
</dbReference>
<dbReference type="GO" id="GO:0005886">
    <property type="term" value="C:plasma membrane"/>
    <property type="evidence" value="ECO:0007669"/>
    <property type="project" value="TreeGrafter"/>
</dbReference>
<evidence type="ECO:0000259" key="4">
    <source>
        <dbReference type="PROSITE" id="PS51778"/>
    </source>
</evidence>
<dbReference type="InterPro" id="IPR031968">
    <property type="entry name" value="VASt"/>
</dbReference>
<dbReference type="GO" id="GO:0140268">
    <property type="term" value="C:endoplasmic reticulum-plasma membrane contact site"/>
    <property type="evidence" value="ECO:0007669"/>
    <property type="project" value="TreeGrafter"/>
</dbReference>